<comment type="caution">
    <text evidence="2">The sequence shown here is derived from an EMBL/GenBank/DDBJ whole genome shotgun (WGS) entry which is preliminary data.</text>
</comment>
<proteinExistence type="predicted"/>
<accession>A0ABU0C2X9</accession>
<organism evidence="2 3">
    <name type="scientific">Rhodopseudomonas julia</name>
    <dbReference type="NCBI Taxonomy" id="200617"/>
    <lineage>
        <taxon>Bacteria</taxon>
        <taxon>Pseudomonadati</taxon>
        <taxon>Pseudomonadota</taxon>
        <taxon>Alphaproteobacteria</taxon>
        <taxon>Hyphomicrobiales</taxon>
        <taxon>Nitrobacteraceae</taxon>
        <taxon>Rhodopseudomonas</taxon>
    </lineage>
</organism>
<dbReference type="EMBL" id="JAUSUK010000001">
    <property type="protein sequence ID" value="MDQ0324866.1"/>
    <property type="molecule type" value="Genomic_DNA"/>
</dbReference>
<protein>
    <recommendedName>
        <fullName evidence="4">DUF3617 family protein</fullName>
    </recommendedName>
</protein>
<evidence type="ECO:0000256" key="1">
    <source>
        <dbReference type="SAM" id="MobiDB-lite"/>
    </source>
</evidence>
<evidence type="ECO:0000313" key="2">
    <source>
        <dbReference type="EMBL" id="MDQ0324866.1"/>
    </source>
</evidence>
<keyword evidence="3" id="KW-1185">Reference proteome</keyword>
<reference evidence="2 3" key="1">
    <citation type="submission" date="2023-07" db="EMBL/GenBank/DDBJ databases">
        <title>Genomic Encyclopedia of Type Strains, Phase IV (KMG-IV): sequencing the most valuable type-strain genomes for metagenomic binning, comparative biology and taxonomic classification.</title>
        <authorList>
            <person name="Goeker M."/>
        </authorList>
    </citation>
    <scope>NUCLEOTIDE SEQUENCE [LARGE SCALE GENOMIC DNA]</scope>
    <source>
        <strain evidence="2 3">DSM 11549</strain>
    </source>
</reference>
<dbReference type="Proteomes" id="UP001230253">
    <property type="component" value="Unassembled WGS sequence"/>
</dbReference>
<evidence type="ECO:0008006" key="4">
    <source>
        <dbReference type="Google" id="ProtNLM"/>
    </source>
</evidence>
<dbReference type="RefSeq" id="WP_307153118.1">
    <property type="nucleotide sequence ID" value="NZ_JAUSUK010000001.1"/>
</dbReference>
<feature type="region of interest" description="Disordered" evidence="1">
    <location>
        <begin position="29"/>
        <end position="76"/>
    </location>
</feature>
<gene>
    <name evidence="2" type="ORF">J2R99_000715</name>
</gene>
<sequence>MTFHRKAAGATLALGLGLVLAVPLLPMERAHGQSAPPQPDPGGQAQETPAPTLPKDSVPDAQPSPKSETNDPERAMSLLMRLTGRWAPTDKSCQARNGGEVPLRIERGGLKDGDRSCRFLDLRSPSEDRLDVTAACGEQEGSGSTEEFGLMLDETGALTLTRPDGETARFFRCLEEA</sequence>
<evidence type="ECO:0000313" key="3">
    <source>
        <dbReference type="Proteomes" id="UP001230253"/>
    </source>
</evidence>
<name>A0ABU0C2X9_9BRAD</name>